<keyword evidence="2" id="KW-1185">Reference proteome</keyword>
<evidence type="ECO:0000313" key="1">
    <source>
        <dbReference type="EMBL" id="RDY11948.1"/>
    </source>
</evidence>
<proteinExistence type="predicted"/>
<reference evidence="1" key="1">
    <citation type="submission" date="2018-05" db="EMBL/GenBank/DDBJ databases">
        <title>Draft genome of Mucuna pruriens seed.</title>
        <authorList>
            <person name="Nnadi N.E."/>
            <person name="Vos R."/>
            <person name="Hasami M.H."/>
            <person name="Devisetty U.K."/>
            <person name="Aguiy J.C."/>
        </authorList>
    </citation>
    <scope>NUCLEOTIDE SEQUENCE [LARGE SCALE GENOMIC DNA]</scope>
    <source>
        <strain evidence="1">JCA_2017</strain>
    </source>
</reference>
<name>A0A371IA77_MUCPR</name>
<comment type="caution">
    <text evidence="1">The sequence shown here is derived from an EMBL/GenBank/DDBJ whole genome shotgun (WGS) entry which is preliminary data.</text>
</comment>
<dbReference type="AlphaFoldDB" id="A0A371IA77"/>
<protein>
    <submittedName>
        <fullName evidence="1">Uncharacterized protein</fullName>
    </submittedName>
</protein>
<dbReference type="PANTHER" id="PTHR33116">
    <property type="entry name" value="REVERSE TRANSCRIPTASE ZINC-BINDING DOMAIN-CONTAINING PROTEIN-RELATED-RELATED"/>
    <property type="match status" value="1"/>
</dbReference>
<dbReference type="EMBL" id="QJKJ01000551">
    <property type="protein sequence ID" value="RDY11948.1"/>
    <property type="molecule type" value="Genomic_DNA"/>
</dbReference>
<sequence length="258" mass="29405">MDQNTKDLLAQLSGFQITNSLGKYLGIPLTGQVPKRAEDFQYVIDKVHNKLARWKTQQLSLVRRLTLTKVVIQAIPVYPMMSTLGMRTQVWQCKLWCQVMAGMYGRNITDTSHVNVWSFDSPHWKGLTKMCPILMLCGLLGMENWFILGDHWVDADIKLQDFCLHNIPLHMDDFRVSDLATPEGSWNFELLNQMLPEALGLGPWNKRDLKTRLQHADQECVHKLVKVDLTMDLWALPSSLGLKFEPPLVITFGGGGTK</sequence>
<dbReference type="Proteomes" id="UP000257109">
    <property type="component" value="Unassembled WGS sequence"/>
</dbReference>
<dbReference type="OrthoDB" id="1435920at2759"/>
<accession>A0A371IA77</accession>
<feature type="non-terminal residue" evidence="1">
    <location>
        <position position="1"/>
    </location>
</feature>
<dbReference type="PANTHER" id="PTHR33116:SF78">
    <property type="entry name" value="OS12G0587133 PROTEIN"/>
    <property type="match status" value="1"/>
</dbReference>
<dbReference type="STRING" id="157652.A0A371IA77"/>
<organism evidence="1 2">
    <name type="scientific">Mucuna pruriens</name>
    <name type="common">Velvet bean</name>
    <name type="synonym">Dolichos pruriens</name>
    <dbReference type="NCBI Taxonomy" id="157652"/>
    <lineage>
        <taxon>Eukaryota</taxon>
        <taxon>Viridiplantae</taxon>
        <taxon>Streptophyta</taxon>
        <taxon>Embryophyta</taxon>
        <taxon>Tracheophyta</taxon>
        <taxon>Spermatophyta</taxon>
        <taxon>Magnoliopsida</taxon>
        <taxon>eudicotyledons</taxon>
        <taxon>Gunneridae</taxon>
        <taxon>Pentapetalae</taxon>
        <taxon>rosids</taxon>
        <taxon>fabids</taxon>
        <taxon>Fabales</taxon>
        <taxon>Fabaceae</taxon>
        <taxon>Papilionoideae</taxon>
        <taxon>50 kb inversion clade</taxon>
        <taxon>NPAAA clade</taxon>
        <taxon>indigoferoid/millettioid clade</taxon>
        <taxon>Phaseoleae</taxon>
        <taxon>Mucuna</taxon>
    </lineage>
</organism>
<gene>
    <name evidence="1" type="ORF">CR513_03317</name>
</gene>
<evidence type="ECO:0000313" key="2">
    <source>
        <dbReference type="Proteomes" id="UP000257109"/>
    </source>
</evidence>